<keyword evidence="5" id="KW-0670">Pyruvate</keyword>
<dbReference type="PANTHER" id="PTHR30523:SF32">
    <property type="entry name" value="PHOSPHOENOLPYRUVATE CARBOXYLASE"/>
    <property type="match status" value="1"/>
</dbReference>
<gene>
    <name evidence="5" type="ORF">SAMN05421720_101617</name>
</gene>
<feature type="active site" evidence="4">
    <location>
        <position position="592"/>
    </location>
</feature>
<dbReference type="GO" id="GO:0015977">
    <property type="term" value="P:carbon fixation"/>
    <property type="evidence" value="ECO:0007669"/>
    <property type="project" value="InterPro"/>
</dbReference>
<sequence length="935" mass="103388">MPALITSRLSDATALPKIDRDLRFLMDAFAEVLREIGEDAVAERLPWPQRDDALVTVDFDGVNDWPDDPADPLAERCVEARSVAFQLLHQAEENALAQSRRQVETEGPLDADSGSWESVLVGLERDGFSPEEIADALGAIRVEPVLTAHPTEAKRASVLHHHRAIYRLLVDSENQMWTPGERAALRQETKAGLERLWRTGEILLEKPTVEGELGIVLYFLGEMFPQTLPWLDRRLETAWTRVGFDPALLRHPTHRPSVTFGTWVGGDRDGHPLVTPEITAWALEQLAATALSNLRERLGRMAAGLSLTTSRQAVPPALTARLTRLAEALGPTAEEPLARNRGEPWRQMINLMIEALPDPSAPPLPGHYRRPRELLNDLELIADTLSALGARRLADRDVGPVHAMVRAFGFHLATLDIRQNSAFHDRAVAQLLVAAGIDGADFPTWDEDRRLDLLNRELASPRPFMHNGTRAGPEAASVLGCLRVLARRIEQRGPDGLGALIVSMTRGLSDLLVVYLLAREAGLLSYRDGMAVCPLPVVPLFETIEDLEHSPGILDAFLAHPVARASLEARRRDDGEDRPRQQVMVGYSDSGKDGGLVASQWGLHRAQAAMVAVARRHGVRLRIFHGRGGTISRGSGPTHRFVRAQPPGAIDGEFRLTEQGETISQKYANIVTAAYNLELLTAGSLNATVRGRRGDGAEPDLAPIMDRLAAASRARYRTLLETDGFMTFYGQATPIDVIESSRIGSRPVRRTGQRTLEDLRAIPWVFAWSQSRFLVSAWFGVGTALETLRRDDPDGFERLAERKRAADWPPLHYLISNAATGWATADPNIMTRYAALVEDTAVRERLLGLILEEFERTRVALEAIYQGPLSETRPRVDRVLSLRAPALAPIHDRQVQLLAEWRRLRTEGREHSADRWLPSLLQTVNAIAAGLGATG</sequence>
<evidence type="ECO:0000313" key="6">
    <source>
        <dbReference type="Proteomes" id="UP000199412"/>
    </source>
</evidence>
<dbReference type="InterPro" id="IPR015813">
    <property type="entry name" value="Pyrv/PenolPyrv_kinase-like_dom"/>
</dbReference>
<evidence type="ECO:0000256" key="4">
    <source>
        <dbReference type="PROSITE-ProRule" id="PRU10112"/>
    </source>
</evidence>
<dbReference type="PROSITE" id="PS00393">
    <property type="entry name" value="PEPCASE_2"/>
    <property type="match status" value="1"/>
</dbReference>
<feature type="active site" evidence="3">
    <location>
        <position position="149"/>
    </location>
</feature>
<dbReference type="InterPro" id="IPR018129">
    <property type="entry name" value="PEP_COase_Lys_AS"/>
</dbReference>
<evidence type="ECO:0000256" key="3">
    <source>
        <dbReference type="PROSITE-ProRule" id="PRU10111"/>
    </source>
</evidence>
<dbReference type="PROSITE" id="PS00781">
    <property type="entry name" value="PEPCASE_1"/>
    <property type="match status" value="1"/>
</dbReference>
<dbReference type="GO" id="GO:0005829">
    <property type="term" value="C:cytosol"/>
    <property type="evidence" value="ECO:0007669"/>
    <property type="project" value="TreeGrafter"/>
</dbReference>
<dbReference type="EMBL" id="FNAP01000001">
    <property type="protein sequence ID" value="SDD81204.1"/>
    <property type="molecule type" value="Genomic_DNA"/>
</dbReference>
<proteinExistence type="predicted"/>
<protein>
    <recommendedName>
        <fullName evidence="2">Phosphoenolpyruvate carboxylase</fullName>
    </recommendedName>
</protein>
<dbReference type="Pfam" id="PF00311">
    <property type="entry name" value="PEPcase"/>
    <property type="match status" value="1"/>
</dbReference>
<dbReference type="RefSeq" id="WP_092781820.1">
    <property type="nucleotide sequence ID" value="NZ_FNAP01000001.1"/>
</dbReference>
<organism evidence="5 6">
    <name type="scientific">Rhodospira trueperi</name>
    <dbReference type="NCBI Taxonomy" id="69960"/>
    <lineage>
        <taxon>Bacteria</taxon>
        <taxon>Pseudomonadati</taxon>
        <taxon>Pseudomonadota</taxon>
        <taxon>Alphaproteobacteria</taxon>
        <taxon>Rhodospirillales</taxon>
        <taxon>Rhodospirillaceae</taxon>
        <taxon>Rhodospira</taxon>
    </lineage>
</organism>
<dbReference type="STRING" id="69960.SAMN05421720_101617"/>
<reference evidence="5 6" key="1">
    <citation type="submission" date="2016-10" db="EMBL/GenBank/DDBJ databases">
        <authorList>
            <person name="de Groot N.N."/>
        </authorList>
    </citation>
    <scope>NUCLEOTIDE SEQUENCE [LARGE SCALE GENOMIC DNA]</scope>
    <source>
        <strain evidence="5 6">ATCC 700224</strain>
    </source>
</reference>
<dbReference type="AlphaFoldDB" id="A0A1G6XSM2"/>
<name>A0A1G6XSM2_9PROT</name>
<keyword evidence="6" id="KW-1185">Reference proteome</keyword>
<evidence type="ECO:0000256" key="1">
    <source>
        <dbReference type="ARBA" id="ARBA00003670"/>
    </source>
</evidence>
<dbReference type="GO" id="GO:0006099">
    <property type="term" value="P:tricarboxylic acid cycle"/>
    <property type="evidence" value="ECO:0007669"/>
    <property type="project" value="InterPro"/>
</dbReference>
<accession>A0A1G6XSM2</accession>
<evidence type="ECO:0000256" key="2">
    <source>
        <dbReference type="ARBA" id="ARBA00022419"/>
    </source>
</evidence>
<dbReference type="PANTHER" id="PTHR30523">
    <property type="entry name" value="PHOSPHOENOLPYRUVATE CARBOXYLASE"/>
    <property type="match status" value="1"/>
</dbReference>
<dbReference type="GO" id="GO:0008964">
    <property type="term" value="F:phosphoenolpyruvate carboxylase activity"/>
    <property type="evidence" value="ECO:0007669"/>
    <property type="project" value="InterPro"/>
</dbReference>
<dbReference type="OrthoDB" id="9768133at2"/>
<dbReference type="Proteomes" id="UP000199412">
    <property type="component" value="Unassembled WGS sequence"/>
</dbReference>
<dbReference type="InterPro" id="IPR033129">
    <property type="entry name" value="PEPCASE_His_AS"/>
</dbReference>
<dbReference type="SUPFAM" id="SSF51621">
    <property type="entry name" value="Phosphoenolpyruvate/pyruvate domain"/>
    <property type="match status" value="1"/>
</dbReference>
<evidence type="ECO:0000313" key="5">
    <source>
        <dbReference type="EMBL" id="SDD81204.1"/>
    </source>
</evidence>
<dbReference type="InterPro" id="IPR021135">
    <property type="entry name" value="PEP_COase"/>
</dbReference>
<dbReference type="PRINTS" id="PR00150">
    <property type="entry name" value="PEPCARBXLASE"/>
</dbReference>
<comment type="function">
    <text evidence="1">Forms oxaloacetate, a four-carbon dicarboxylic acid source for the tricarboxylic acid cycle.</text>
</comment>